<evidence type="ECO:0000313" key="1">
    <source>
        <dbReference type="EMBL" id="PIO76393.1"/>
    </source>
</evidence>
<dbReference type="SUPFAM" id="SSF56672">
    <property type="entry name" value="DNA/RNA polymerases"/>
    <property type="match status" value="1"/>
</dbReference>
<dbReference type="InterPro" id="IPR050951">
    <property type="entry name" value="Retrovirus_Pol_polyprotein"/>
</dbReference>
<proteinExistence type="predicted"/>
<dbReference type="EMBL" id="KZ345056">
    <property type="protein sequence ID" value="PIO76393.1"/>
    <property type="molecule type" value="Genomic_DNA"/>
</dbReference>
<dbReference type="Proteomes" id="UP000230423">
    <property type="component" value="Unassembled WGS sequence"/>
</dbReference>
<gene>
    <name evidence="1" type="ORF">TELCIR_01543</name>
</gene>
<organism evidence="1 2">
    <name type="scientific">Teladorsagia circumcincta</name>
    <name type="common">Brown stomach worm</name>
    <name type="synonym">Ostertagia circumcincta</name>
    <dbReference type="NCBI Taxonomy" id="45464"/>
    <lineage>
        <taxon>Eukaryota</taxon>
        <taxon>Metazoa</taxon>
        <taxon>Ecdysozoa</taxon>
        <taxon>Nematoda</taxon>
        <taxon>Chromadorea</taxon>
        <taxon>Rhabditida</taxon>
        <taxon>Rhabditina</taxon>
        <taxon>Rhabditomorpha</taxon>
        <taxon>Strongyloidea</taxon>
        <taxon>Trichostrongylidae</taxon>
        <taxon>Teladorsagia</taxon>
    </lineage>
</organism>
<evidence type="ECO:0008006" key="3">
    <source>
        <dbReference type="Google" id="ProtNLM"/>
    </source>
</evidence>
<dbReference type="Gene3D" id="3.10.10.10">
    <property type="entry name" value="HIV Type 1 Reverse Transcriptase, subunit A, domain 1"/>
    <property type="match status" value="1"/>
</dbReference>
<keyword evidence="2" id="KW-1185">Reference proteome</keyword>
<evidence type="ECO:0000313" key="2">
    <source>
        <dbReference type="Proteomes" id="UP000230423"/>
    </source>
</evidence>
<dbReference type="PANTHER" id="PTHR37984:SF5">
    <property type="entry name" value="PROTEIN NYNRIN-LIKE"/>
    <property type="match status" value="1"/>
</dbReference>
<dbReference type="InterPro" id="IPR043128">
    <property type="entry name" value="Rev_trsase/Diguanyl_cyclase"/>
</dbReference>
<protein>
    <recommendedName>
        <fullName evidence="3">Reverse transcriptase domain-containing protein</fullName>
    </recommendedName>
</protein>
<dbReference type="Gene3D" id="3.30.70.270">
    <property type="match status" value="1"/>
</dbReference>
<dbReference type="OrthoDB" id="5829234at2759"/>
<dbReference type="AlphaFoldDB" id="A0A2G9V1N6"/>
<accession>A0A2G9V1N6</accession>
<dbReference type="PANTHER" id="PTHR37984">
    <property type="entry name" value="PROTEIN CBG26694"/>
    <property type="match status" value="1"/>
</dbReference>
<reference evidence="1 2" key="1">
    <citation type="submission" date="2015-09" db="EMBL/GenBank/DDBJ databases">
        <title>Draft genome of the parasitic nematode Teladorsagia circumcincta isolate WARC Sus (inbred).</title>
        <authorList>
            <person name="Mitreva M."/>
        </authorList>
    </citation>
    <scope>NUCLEOTIDE SEQUENCE [LARGE SCALE GENOMIC DNA]</scope>
    <source>
        <strain evidence="1 2">S</strain>
    </source>
</reference>
<sequence length="190" mass="21711">MAYHMDMMMAEVKVAPNSDIEEALKKTYSEVFKEGLGRCTKRSYLATIPNVRPVFCRSRLVPHAALEAVNAELNRLEQMGVITPVNHSEWAAPIVCVKKQNGKLRNLLAVFGRITVYGFEVRVDKCAFSKPEIRYLGFILYESRRRPDPEKIEAIKNMEESKDVTQLRAFLGMVTYYSSFLTSMKISVVH</sequence>
<name>A0A2G9V1N6_TELCI</name>
<dbReference type="InterPro" id="IPR043502">
    <property type="entry name" value="DNA/RNA_pol_sf"/>
</dbReference>